<dbReference type="AlphaFoldDB" id="A0A828YV45"/>
<comment type="caution">
    <text evidence="1">The sequence shown here is derived from an EMBL/GenBank/DDBJ whole genome shotgun (WGS) entry which is preliminary data.</text>
</comment>
<gene>
    <name evidence="1" type="ORF">LEP1GSC036_2038</name>
</gene>
<proteinExistence type="predicted"/>
<organism evidence="1 2">
    <name type="scientific">Leptospira weilii str. 2006001853</name>
    <dbReference type="NCBI Taxonomy" id="1001589"/>
    <lineage>
        <taxon>Bacteria</taxon>
        <taxon>Pseudomonadati</taxon>
        <taxon>Spirochaetota</taxon>
        <taxon>Spirochaetia</taxon>
        <taxon>Leptospirales</taxon>
        <taxon>Leptospiraceae</taxon>
        <taxon>Leptospira</taxon>
    </lineage>
</organism>
<sequence>MLESNTLVSDSSKLSTVELTLIKNPDFSAKIVRILADRLANTDKLLGSTLEEFCK</sequence>
<accession>A0A828YV45</accession>
<evidence type="ECO:0000313" key="1">
    <source>
        <dbReference type="EMBL" id="EKR62617.1"/>
    </source>
</evidence>
<dbReference type="EMBL" id="AFLV02000079">
    <property type="protein sequence ID" value="EKR62617.1"/>
    <property type="molecule type" value="Genomic_DNA"/>
</dbReference>
<evidence type="ECO:0000313" key="2">
    <source>
        <dbReference type="Proteomes" id="UP000001338"/>
    </source>
</evidence>
<reference evidence="1 2" key="1">
    <citation type="submission" date="2012-10" db="EMBL/GenBank/DDBJ databases">
        <authorList>
            <person name="Harkins D.M."/>
            <person name="Durkin A.S."/>
            <person name="Brinkac L.M."/>
            <person name="Haft D.H."/>
            <person name="Selengut J.D."/>
            <person name="Sanka R."/>
            <person name="DePew J."/>
            <person name="Purushe J."/>
            <person name="Whelen A.C."/>
            <person name="Vinetz J.M."/>
            <person name="Sutton G.G."/>
            <person name="Nierman W.C."/>
            <person name="Fouts D.E."/>
        </authorList>
    </citation>
    <scope>NUCLEOTIDE SEQUENCE [LARGE SCALE GENOMIC DNA]</scope>
    <source>
        <strain evidence="1 2">2006001853</strain>
    </source>
</reference>
<protein>
    <submittedName>
        <fullName evidence="1">Uncharacterized protein</fullName>
    </submittedName>
</protein>
<name>A0A828YV45_9LEPT</name>
<dbReference type="Proteomes" id="UP000001338">
    <property type="component" value="Unassembled WGS sequence"/>
</dbReference>